<evidence type="ECO:0000313" key="1">
    <source>
        <dbReference type="EMBL" id="TMS57678.1"/>
    </source>
</evidence>
<keyword evidence="2" id="KW-1185">Reference proteome</keyword>
<name>A0ACD3SNA6_9BURK</name>
<evidence type="ECO:0000313" key="2">
    <source>
        <dbReference type="Proteomes" id="UP000004277"/>
    </source>
</evidence>
<comment type="caution">
    <text evidence="1">The sequence shown here is derived from an EMBL/GenBank/DDBJ whole genome shotgun (WGS) entry which is preliminary data.</text>
</comment>
<keyword evidence="1" id="KW-0378">Hydrolase</keyword>
<dbReference type="EMBL" id="AKCV02000020">
    <property type="protein sequence ID" value="TMS57678.1"/>
    <property type="molecule type" value="Genomic_DNA"/>
</dbReference>
<dbReference type="EC" id="3.5.4.25" evidence="1"/>
<accession>A0ACD3SNA6</accession>
<sequence length="381" mass="40324">MQQAERGVFDLRRGQPVLLTAEEDAAGAARPALLVAAVEALRRDTRAALEADAGTPAVLLLTAQRAAMLGLQPPSGLGSIAITLPADMPFDALLALAGAVHAPLPGNTATLPVRLATAQEDAALVLAKAGRILPALLASEVPATRPAALQAKLDDQSILTVGALSARRMSAASALDLKLISEAPVPLADAENARFMLFREPNGLLEHVAVVIGDHQDWSGIVPVRLHSACLTGDLFGSLRCDCGEQLRNSVRDIAADGGGVLLYLAQEGRGIGLANKLRAYTLQDTGLDTIDADRTLGFRDDERRYEAAVAMLRAIGISHVQLHTNNPTKIRALEQAGIQVAVRKPVLTKPHAYNQRYLNTKAERAGHMLEPALQPADEDV</sequence>
<gene>
    <name evidence="1" type="primary">ribA</name>
    <name evidence="1" type="ORF">MW7_010945</name>
</gene>
<dbReference type="Proteomes" id="UP000004277">
    <property type="component" value="Unassembled WGS sequence"/>
</dbReference>
<protein>
    <submittedName>
        <fullName evidence="1">GTP cyclohydrolase II RibA</fullName>
        <ecNumber evidence="1">3.5.4.25</ecNumber>
    </submittedName>
</protein>
<organism evidence="1 2">
    <name type="scientific">Imbroritus primus</name>
    <dbReference type="NCBI Taxonomy" id="3058603"/>
    <lineage>
        <taxon>Bacteria</taxon>
        <taxon>Pseudomonadati</taxon>
        <taxon>Pseudomonadota</taxon>
        <taxon>Betaproteobacteria</taxon>
        <taxon>Burkholderiales</taxon>
        <taxon>Burkholderiaceae</taxon>
        <taxon>Imbroritus</taxon>
    </lineage>
</organism>
<proteinExistence type="predicted"/>
<reference evidence="1" key="1">
    <citation type="submission" date="2019-05" db="EMBL/GenBank/DDBJ databases">
        <title>Revised genome assembly of Burkholderiaceae (previously Ralstonia) sp. PBA.</title>
        <authorList>
            <person name="Gan H.M."/>
        </authorList>
    </citation>
    <scope>NUCLEOTIDE SEQUENCE</scope>
    <source>
        <strain evidence="1">PBA</strain>
    </source>
</reference>